<dbReference type="EMBL" id="JAPDRN010000057">
    <property type="protein sequence ID" value="KAJ9631434.1"/>
    <property type="molecule type" value="Genomic_DNA"/>
</dbReference>
<feature type="domain" description="Calcineurin-like phosphoesterase" evidence="1">
    <location>
        <begin position="2"/>
        <end position="195"/>
    </location>
</feature>
<gene>
    <name evidence="2" type="ORF">H2204_008161</name>
</gene>
<comment type="caution">
    <text evidence="2">The sequence shown here is derived from an EMBL/GenBank/DDBJ whole genome shotgun (WGS) entry which is preliminary data.</text>
</comment>
<dbReference type="PANTHER" id="PTHR37844">
    <property type="entry name" value="SER/THR PROTEIN PHOSPHATASE SUPERFAMILY (AFU_ORTHOLOGUE AFUA_1G14840)"/>
    <property type="match status" value="1"/>
</dbReference>
<proteinExistence type="predicted"/>
<dbReference type="PANTHER" id="PTHR37844:SF2">
    <property type="entry name" value="SER_THR PROTEIN PHOSPHATASE SUPERFAMILY (AFU_ORTHOLOGUE AFUA_1G14840)"/>
    <property type="match status" value="1"/>
</dbReference>
<organism evidence="2">
    <name type="scientific">Knufia peltigerae</name>
    <dbReference type="NCBI Taxonomy" id="1002370"/>
    <lineage>
        <taxon>Eukaryota</taxon>
        <taxon>Fungi</taxon>
        <taxon>Dikarya</taxon>
        <taxon>Ascomycota</taxon>
        <taxon>Pezizomycotina</taxon>
        <taxon>Eurotiomycetes</taxon>
        <taxon>Chaetothyriomycetidae</taxon>
        <taxon>Chaetothyriales</taxon>
        <taxon>Trichomeriaceae</taxon>
        <taxon>Knufia</taxon>
    </lineage>
</organism>
<accession>A0AA38Y0W4</accession>
<dbReference type="InterPro" id="IPR004843">
    <property type="entry name" value="Calcineurin-like_PHP"/>
</dbReference>
<dbReference type="SUPFAM" id="SSF158668">
    <property type="entry name" value="MtlR-like"/>
    <property type="match status" value="1"/>
</dbReference>
<protein>
    <recommendedName>
        <fullName evidence="1">Calcineurin-like phosphoesterase domain-containing protein</fullName>
    </recommendedName>
</protein>
<dbReference type="SUPFAM" id="SSF56300">
    <property type="entry name" value="Metallo-dependent phosphatases"/>
    <property type="match status" value="1"/>
</dbReference>
<dbReference type="InterPro" id="IPR038026">
    <property type="entry name" value="MtlR-like_sf"/>
</dbReference>
<evidence type="ECO:0000259" key="1">
    <source>
        <dbReference type="Pfam" id="PF00149"/>
    </source>
</evidence>
<dbReference type="Pfam" id="PF00149">
    <property type="entry name" value="Metallophos"/>
    <property type="match status" value="1"/>
</dbReference>
<name>A0AA38Y0W4_9EURO</name>
<dbReference type="Gene3D" id="1.20.120.330">
    <property type="entry name" value="Nucleotidyltransferases domain 2"/>
    <property type="match status" value="1"/>
</dbReference>
<evidence type="ECO:0000313" key="2">
    <source>
        <dbReference type="EMBL" id="KAJ9631434.1"/>
    </source>
</evidence>
<sequence length="434" mass="47941">MPDVVILAGDIDVGDRAVIWADENFPGLPVIYVHGNHEAYGDKIDTLKVKLADSCAATGHVHFLDRSELVIGGIRFLGATLWTDFQLLGADSAEQAMHCAAAEMNDYRKIRIAKAGFRKIRPLDAALWHSEDRRWLQERLEQPFDGSTIVVTHMAPSLRSVPERYKGQLLSAAFASDLEVLVPKASVWVHGHVHDSMDYMLGETRVVCNPMGYPQRGTDGNADAGPLFEGVAFALDRGGAHGEAILRVYVSLRFEEKLMGGDSEAIASRNDELMELMGHTKGESDRGITLIIAAHIEVCLRRVLQSVLVDSAETKSLFEGPYAPFGSLSGKTQAAFVMGLITRSERDRIDAVRRVRNVFAHQASASFEHPDIVKVCGKPTVDSGRMIMRDEFLHTAINVTLPLLYRDLQVAKWRREELTQEAVNAWHSSTPSAS</sequence>
<reference evidence="2" key="1">
    <citation type="submission" date="2022-10" db="EMBL/GenBank/DDBJ databases">
        <title>Culturing micro-colonial fungi from biological soil crusts in the Mojave desert and describing Neophaeococcomyces mojavensis, and introducing the new genera and species Taxawa tesnikishii.</title>
        <authorList>
            <person name="Kurbessoian T."/>
            <person name="Stajich J.E."/>
        </authorList>
    </citation>
    <scope>NUCLEOTIDE SEQUENCE</scope>
    <source>
        <strain evidence="2">TK_35</strain>
    </source>
</reference>
<dbReference type="Gene3D" id="3.60.21.10">
    <property type="match status" value="1"/>
</dbReference>
<dbReference type="GO" id="GO:0016787">
    <property type="term" value="F:hydrolase activity"/>
    <property type="evidence" value="ECO:0007669"/>
    <property type="project" value="InterPro"/>
</dbReference>
<dbReference type="AlphaFoldDB" id="A0AA38Y0W4"/>
<dbReference type="InterPro" id="IPR029052">
    <property type="entry name" value="Metallo-depent_PP-like"/>
</dbReference>